<keyword evidence="3" id="KW-1185">Reference proteome</keyword>
<feature type="compositionally biased region" description="Polar residues" evidence="1">
    <location>
        <begin position="62"/>
        <end position="74"/>
    </location>
</feature>
<dbReference type="OrthoDB" id="7444809at2759"/>
<accession>A0A8S3X1J8</accession>
<feature type="region of interest" description="Disordered" evidence="1">
    <location>
        <begin position="1"/>
        <end position="77"/>
    </location>
</feature>
<sequence length="169" mass="18905">MHHSIIQVRNETTTPEHRRSGESRLHSATLSKNRYPAAVPEKKRRQQQSDNMKLKRTMFGRSMTSTEELTTHSQEVNDHSSCDGYVGSHDGPHLTAASTSNSENSNREVMQIVNNTCTDKTDTFKPVKMITVYNLSVKALVDLGSDVNIILSECYKALGQPKAENDNTI</sequence>
<evidence type="ECO:0000313" key="3">
    <source>
        <dbReference type="Proteomes" id="UP000691718"/>
    </source>
</evidence>
<feature type="compositionally biased region" description="Basic and acidic residues" evidence="1">
    <location>
        <begin position="14"/>
        <end position="25"/>
    </location>
</feature>
<protein>
    <submittedName>
        <fullName evidence="2">(apollo) hypothetical protein</fullName>
    </submittedName>
</protein>
<gene>
    <name evidence="2" type="ORF">PAPOLLO_LOCUS11990</name>
</gene>
<proteinExistence type="predicted"/>
<evidence type="ECO:0000313" key="2">
    <source>
        <dbReference type="EMBL" id="CAG4990655.1"/>
    </source>
</evidence>
<dbReference type="AlphaFoldDB" id="A0A8S3X1J8"/>
<comment type="caution">
    <text evidence="2">The sequence shown here is derived from an EMBL/GenBank/DDBJ whole genome shotgun (WGS) entry which is preliminary data.</text>
</comment>
<name>A0A8S3X1J8_PARAO</name>
<organism evidence="2 3">
    <name type="scientific">Parnassius apollo</name>
    <name type="common">Apollo butterfly</name>
    <name type="synonym">Papilio apollo</name>
    <dbReference type="NCBI Taxonomy" id="110799"/>
    <lineage>
        <taxon>Eukaryota</taxon>
        <taxon>Metazoa</taxon>
        <taxon>Ecdysozoa</taxon>
        <taxon>Arthropoda</taxon>
        <taxon>Hexapoda</taxon>
        <taxon>Insecta</taxon>
        <taxon>Pterygota</taxon>
        <taxon>Neoptera</taxon>
        <taxon>Endopterygota</taxon>
        <taxon>Lepidoptera</taxon>
        <taxon>Glossata</taxon>
        <taxon>Ditrysia</taxon>
        <taxon>Papilionoidea</taxon>
        <taxon>Papilionidae</taxon>
        <taxon>Parnassiinae</taxon>
        <taxon>Parnassini</taxon>
        <taxon>Parnassius</taxon>
        <taxon>Parnassius</taxon>
    </lineage>
</organism>
<reference evidence="2" key="1">
    <citation type="submission" date="2021-04" db="EMBL/GenBank/DDBJ databases">
        <authorList>
            <person name="Tunstrom K."/>
        </authorList>
    </citation>
    <scope>NUCLEOTIDE SEQUENCE</scope>
</reference>
<dbReference type="EMBL" id="CAJQZP010000879">
    <property type="protein sequence ID" value="CAG4990655.1"/>
    <property type="molecule type" value="Genomic_DNA"/>
</dbReference>
<dbReference type="Proteomes" id="UP000691718">
    <property type="component" value="Unassembled WGS sequence"/>
</dbReference>
<evidence type="ECO:0000256" key="1">
    <source>
        <dbReference type="SAM" id="MobiDB-lite"/>
    </source>
</evidence>